<name>G0LIW7_HALWC</name>
<proteinExistence type="predicted"/>
<sequence length="104" mass="11445">MNNIEITDISSSCRSYEPLESPIVETSTQAAGHVGDEQVYRRSATGDGKIKLLRYNAIPMIKLGFDTQTAHRTDECTTTENLTCNVISCGTLPVPHEQLMSVDK</sequence>
<protein>
    <submittedName>
        <fullName evidence="1">Uncharacterized protein</fullName>
    </submittedName>
</protein>
<dbReference type="Proteomes" id="UP000007954">
    <property type="component" value="Chromosome"/>
</dbReference>
<gene>
    <name evidence="1" type="ordered locus">Hqrw_2525</name>
</gene>
<evidence type="ECO:0000313" key="1">
    <source>
        <dbReference type="EMBL" id="CCC40369.1"/>
    </source>
</evidence>
<dbReference type="RefSeq" id="WP_014556007.1">
    <property type="nucleotide sequence ID" value="NC_017459.1"/>
</dbReference>
<accession>G0LIW7</accession>
<dbReference type="GeneID" id="12447246"/>
<reference evidence="1 2" key="1">
    <citation type="journal article" date="2011" name="PLoS ONE">
        <title>Haloquadratum walsbyi: limited diversity in a global pond.</title>
        <authorList>
            <person name="Dyall-Smith M."/>
            <person name="Pfeiffer F."/>
            <person name="Klee K."/>
            <person name="Palm P."/>
            <person name="Gross K."/>
            <person name="Schuster S.C."/>
            <person name="Rampp M."/>
            <person name="Oesterhelt D."/>
        </authorList>
    </citation>
    <scope>NUCLEOTIDE SEQUENCE [LARGE SCALE GENOMIC DNA]</scope>
    <source>
        <strain evidence="2">DSM 16854 / JCM 12705 / C23</strain>
    </source>
</reference>
<dbReference type="EMBL" id="FR746099">
    <property type="protein sequence ID" value="CCC40369.1"/>
    <property type="molecule type" value="Genomic_DNA"/>
</dbReference>
<dbReference type="AlphaFoldDB" id="G0LIW7"/>
<dbReference type="OrthoDB" id="24854at2157"/>
<evidence type="ECO:0000313" key="2">
    <source>
        <dbReference type="Proteomes" id="UP000007954"/>
    </source>
</evidence>
<organism evidence="1 2">
    <name type="scientific">Haloquadratum walsbyi (strain DSM 16854 / JCM 12705 / C23)</name>
    <dbReference type="NCBI Taxonomy" id="768065"/>
    <lineage>
        <taxon>Archaea</taxon>
        <taxon>Methanobacteriati</taxon>
        <taxon>Methanobacteriota</taxon>
        <taxon>Stenosarchaea group</taxon>
        <taxon>Halobacteria</taxon>
        <taxon>Halobacteriales</taxon>
        <taxon>Haloferacaceae</taxon>
        <taxon>Haloquadratum</taxon>
    </lineage>
</organism>
<dbReference type="HOGENOM" id="CLU_2243801_0_0_2"/>
<dbReference type="KEGG" id="hwc:Hqrw_2525"/>